<accession>A0A6C0HW02</accession>
<protein>
    <recommendedName>
        <fullName evidence="6">Succinylglutamate desuccinylase/Aspartoacylase catalytic domain-containing protein</fullName>
    </recommendedName>
</protein>
<dbReference type="GO" id="GO:0016788">
    <property type="term" value="F:hydrolase activity, acting on ester bonds"/>
    <property type="evidence" value="ECO:0007669"/>
    <property type="project" value="InterPro"/>
</dbReference>
<feature type="transmembrane region" description="Helical" evidence="5">
    <location>
        <begin position="5"/>
        <end position="23"/>
    </location>
</feature>
<dbReference type="SUPFAM" id="SSF53187">
    <property type="entry name" value="Zn-dependent exopeptidases"/>
    <property type="match status" value="1"/>
</dbReference>
<dbReference type="AlphaFoldDB" id="A0A6C0HW02"/>
<evidence type="ECO:0000256" key="2">
    <source>
        <dbReference type="ARBA" id="ARBA00022723"/>
    </source>
</evidence>
<evidence type="ECO:0000259" key="6">
    <source>
        <dbReference type="Pfam" id="PF24827"/>
    </source>
</evidence>
<dbReference type="Gene3D" id="3.40.630.10">
    <property type="entry name" value="Zn peptidases"/>
    <property type="match status" value="1"/>
</dbReference>
<reference evidence="7" key="1">
    <citation type="journal article" date="2020" name="Nature">
        <title>Giant virus diversity and host interactions through global metagenomics.</title>
        <authorList>
            <person name="Schulz F."/>
            <person name="Roux S."/>
            <person name="Paez-Espino D."/>
            <person name="Jungbluth S."/>
            <person name="Walsh D.A."/>
            <person name="Denef V.J."/>
            <person name="McMahon K.D."/>
            <person name="Konstantinidis K.T."/>
            <person name="Eloe-Fadrosh E.A."/>
            <person name="Kyrpides N.C."/>
            <person name="Woyke T."/>
        </authorList>
    </citation>
    <scope>NUCLEOTIDE SEQUENCE</scope>
    <source>
        <strain evidence="7">GVMAG-M-3300023184-177</strain>
    </source>
</reference>
<keyword evidence="5" id="KW-0812">Transmembrane</keyword>
<keyword evidence="3" id="KW-0378">Hydrolase</keyword>
<dbReference type="InterPro" id="IPR055438">
    <property type="entry name" value="AstE_AspA_cat"/>
</dbReference>
<keyword evidence="5" id="KW-1133">Transmembrane helix</keyword>
<evidence type="ECO:0000313" key="7">
    <source>
        <dbReference type="EMBL" id="QHT84417.1"/>
    </source>
</evidence>
<dbReference type="GO" id="GO:0046872">
    <property type="term" value="F:metal ion binding"/>
    <property type="evidence" value="ECO:0007669"/>
    <property type="project" value="UniProtKB-KW"/>
</dbReference>
<dbReference type="PANTHER" id="PTHR37326">
    <property type="entry name" value="BLL3975 PROTEIN"/>
    <property type="match status" value="1"/>
</dbReference>
<dbReference type="Pfam" id="PF24827">
    <property type="entry name" value="AstE_AspA_cat"/>
    <property type="match status" value="1"/>
</dbReference>
<evidence type="ECO:0000256" key="3">
    <source>
        <dbReference type="ARBA" id="ARBA00022801"/>
    </source>
</evidence>
<dbReference type="EMBL" id="MN740017">
    <property type="protein sequence ID" value="QHT84417.1"/>
    <property type="molecule type" value="Genomic_DNA"/>
</dbReference>
<proteinExistence type="predicted"/>
<comment type="cofactor">
    <cofactor evidence="1">
        <name>Zn(2+)</name>
        <dbReference type="ChEBI" id="CHEBI:29105"/>
    </cofactor>
</comment>
<keyword evidence="4" id="KW-0862">Zinc</keyword>
<feature type="domain" description="Succinylglutamate desuccinylase/Aspartoacylase catalytic" evidence="6">
    <location>
        <begin position="47"/>
        <end position="146"/>
    </location>
</feature>
<evidence type="ECO:0000256" key="4">
    <source>
        <dbReference type="ARBA" id="ARBA00022833"/>
    </source>
</evidence>
<dbReference type="InterPro" id="IPR053138">
    <property type="entry name" value="N-alpha-Ac-DABA_deacetylase"/>
</dbReference>
<name>A0A6C0HW02_9ZZZZ</name>
<keyword evidence="5" id="KW-0472">Membrane</keyword>
<evidence type="ECO:0000256" key="1">
    <source>
        <dbReference type="ARBA" id="ARBA00001947"/>
    </source>
</evidence>
<organism evidence="7">
    <name type="scientific">viral metagenome</name>
    <dbReference type="NCBI Taxonomy" id="1070528"/>
    <lineage>
        <taxon>unclassified sequences</taxon>
        <taxon>metagenomes</taxon>
        <taxon>organismal metagenomes</taxon>
    </lineage>
</organism>
<evidence type="ECO:0000256" key="5">
    <source>
        <dbReference type="SAM" id="Phobius"/>
    </source>
</evidence>
<sequence length="259" mass="29713">MEKYIIILILLIIVIYFSFIFYTNSYINRICNNLEHYNYGNKTDTNKTILMLGGTHGNEPAGSKAILSLMEDINTNKITIKHKLILVPYVNYCASQMNMRLIPHTGDINRQYPKTINYKEGELNPIIKKILGFIKEADVIIDFHEGWGYYKQNNGSIGSTITPANTDLSNTLADKIFMNLNNTIVDNNKKFTILIDDDNKINTDNIKYGKNFDIEGTCKSYVNLLKKDYLLIETSGQQDIQPLELRINQDKIIINTILE</sequence>
<keyword evidence="2" id="KW-0479">Metal-binding</keyword>
<dbReference type="PANTHER" id="PTHR37326:SF1">
    <property type="entry name" value="BLL3975 PROTEIN"/>
    <property type="match status" value="1"/>
</dbReference>